<proteinExistence type="predicted"/>
<evidence type="ECO:0000313" key="2">
    <source>
        <dbReference type="Proteomes" id="UP000068447"/>
    </source>
</evidence>
<gene>
    <name evidence="1" type="ORF">AT746_16625</name>
</gene>
<reference evidence="1 2" key="1">
    <citation type="submission" date="2015-12" db="EMBL/GenBank/DDBJ databases">
        <title>Complete genome of Lacimicrobium alkaliphilum KCTC 32984.</title>
        <authorList>
            <person name="Kim S.-G."/>
            <person name="Lee Y.-J."/>
        </authorList>
    </citation>
    <scope>NUCLEOTIDE SEQUENCE [LARGE SCALE GENOMIC DNA]</scope>
    <source>
        <strain evidence="1 2">YelD216</strain>
    </source>
</reference>
<dbReference type="STRING" id="1526571.AT746_16625"/>
<organism evidence="1 2">
    <name type="scientific">Lacimicrobium alkaliphilum</name>
    <dbReference type="NCBI Taxonomy" id="1526571"/>
    <lineage>
        <taxon>Bacteria</taxon>
        <taxon>Pseudomonadati</taxon>
        <taxon>Pseudomonadota</taxon>
        <taxon>Gammaproteobacteria</taxon>
        <taxon>Alteromonadales</taxon>
        <taxon>Alteromonadaceae</taxon>
        <taxon>Lacimicrobium</taxon>
    </lineage>
</organism>
<dbReference type="KEGG" id="lal:AT746_16625"/>
<keyword evidence="2" id="KW-1185">Reference proteome</keyword>
<dbReference type="Proteomes" id="UP000068447">
    <property type="component" value="Chromosome"/>
</dbReference>
<evidence type="ECO:0000313" key="1">
    <source>
        <dbReference type="EMBL" id="ALS99729.1"/>
    </source>
</evidence>
<protein>
    <submittedName>
        <fullName evidence="1">Uncharacterized protein</fullName>
    </submittedName>
</protein>
<dbReference type="EMBL" id="CP013650">
    <property type="protein sequence ID" value="ALS99729.1"/>
    <property type="molecule type" value="Genomic_DNA"/>
</dbReference>
<dbReference type="AlphaFoldDB" id="A0A0U3ALR6"/>
<sequence length="73" mass="8264">MQNGLYCYCRNIEVNLKPGTTEPEVTSGFTGSIFIRIAGHSNLQLQADRNKAYRRQLNKFALTFALSIFVHKA</sequence>
<accession>A0A0U3ALR6</accession>
<name>A0A0U3ALR6_9ALTE</name>